<organism evidence="2 3">
    <name type="scientific">Campylobacter sputorum subsp. sputorum</name>
    <dbReference type="NCBI Taxonomy" id="32024"/>
    <lineage>
        <taxon>Bacteria</taxon>
        <taxon>Pseudomonadati</taxon>
        <taxon>Campylobacterota</taxon>
        <taxon>Epsilonproteobacteria</taxon>
        <taxon>Campylobacterales</taxon>
        <taxon>Campylobacteraceae</taxon>
        <taxon>Campylobacter</taxon>
    </lineage>
</organism>
<dbReference type="PANTHER" id="PTHR11851">
    <property type="entry name" value="METALLOPROTEASE"/>
    <property type="match status" value="1"/>
</dbReference>
<dbReference type="EMBL" id="UFVD01000001">
    <property type="protein sequence ID" value="SUX11456.1"/>
    <property type="molecule type" value="Genomic_DNA"/>
</dbReference>
<accession>A0A381DLB3</accession>
<dbReference type="PANTHER" id="PTHR11851:SF225">
    <property type="entry name" value="NON-PEPTIDASE HOMOLOG YMXG"/>
    <property type="match status" value="1"/>
</dbReference>
<dbReference type="AlphaFoldDB" id="A0A381DLB3"/>
<keyword evidence="2" id="KW-0645">Protease</keyword>
<dbReference type="InterPro" id="IPR007863">
    <property type="entry name" value="Peptidase_M16_C"/>
</dbReference>
<dbReference type="Pfam" id="PF05193">
    <property type="entry name" value="Peptidase_M16_C"/>
    <property type="match status" value="1"/>
</dbReference>
<gene>
    <name evidence="2" type="ORF">NCTC12475_01682</name>
</gene>
<dbReference type="GO" id="GO:0006508">
    <property type="term" value="P:proteolysis"/>
    <property type="evidence" value="ECO:0007669"/>
    <property type="project" value="UniProtKB-KW"/>
</dbReference>
<dbReference type="GeneID" id="93091593"/>
<evidence type="ECO:0000259" key="1">
    <source>
        <dbReference type="Pfam" id="PF05193"/>
    </source>
</evidence>
<dbReference type="RefSeq" id="WP_235610080.1">
    <property type="nucleotide sequence ID" value="NZ_CP043427.1"/>
</dbReference>
<evidence type="ECO:0000313" key="3">
    <source>
        <dbReference type="Proteomes" id="UP000254920"/>
    </source>
</evidence>
<keyword evidence="2" id="KW-0378">Hydrolase</keyword>
<dbReference type="STRING" id="32024.GCA_000788295_00784"/>
<protein>
    <submittedName>
        <fullName evidence="2">Processing protease</fullName>
    </submittedName>
</protein>
<keyword evidence="3" id="KW-1185">Reference proteome</keyword>
<name>A0A381DLB3_9BACT</name>
<dbReference type="Proteomes" id="UP000254920">
    <property type="component" value="Unassembled WGS sequence"/>
</dbReference>
<dbReference type="Gene3D" id="3.30.830.10">
    <property type="entry name" value="Metalloenzyme, LuxS/M16 peptidase-like"/>
    <property type="match status" value="1"/>
</dbReference>
<dbReference type="InterPro" id="IPR011249">
    <property type="entry name" value="Metalloenz_LuxS/M16"/>
</dbReference>
<dbReference type="SUPFAM" id="SSF63411">
    <property type="entry name" value="LuxS/MPP-like metallohydrolase"/>
    <property type="match status" value="1"/>
</dbReference>
<reference evidence="2 3" key="1">
    <citation type="submission" date="2018-06" db="EMBL/GenBank/DDBJ databases">
        <authorList>
            <consortium name="Pathogen Informatics"/>
            <person name="Doyle S."/>
        </authorList>
    </citation>
    <scope>NUCLEOTIDE SEQUENCE [LARGE SCALE GENOMIC DNA]</scope>
    <source>
        <strain evidence="2 3">NCTC12475</strain>
    </source>
</reference>
<sequence length="244" mass="27896">MNTITKDEISTFLKENLDLSNLFIVLGGDVDFEEHMLKDMLNSLHAGIPRVLPKFETSSKEIVKQKQKDSKQAYIYFGSPYNVNIDEYYLANVATFILGSSGFGSRLMEEIRVKRGLAYSAYARNSLNLSHKQIWGYLQTKNESKDEALSVVKKEFDEFVKNGVSKKELDMAKNFLLGSEPLRKETLSKRLSVAQSEYYLGQKEGFFDENLKKIANLKLKDLNDYISSHDEITKLSFSIISNEI</sequence>
<dbReference type="GO" id="GO:0046872">
    <property type="term" value="F:metal ion binding"/>
    <property type="evidence" value="ECO:0007669"/>
    <property type="project" value="InterPro"/>
</dbReference>
<feature type="domain" description="Peptidase M16 C-terminal" evidence="1">
    <location>
        <begin position="3"/>
        <end position="174"/>
    </location>
</feature>
<dbReference type="InterPro" id="IPR050361">
    <property type="entry name" value="MPP/UQCRC_Complex"/>
</dbReference>
<dbReference type="GO" id="GO:0008233">
    <property type="term" value="F:peptidase activity"/>
    <property type="evidence" value="ECO:0007669"/>
    <property type="project" value="UniProtKB-KW"/>
</dbReference>
<proteinExistence type="predicted"/>
<evidence type="ECO:0000313" key="2">
    <source>
        <dbReference type="EMBL" id="SUX11456.1"/>
    </source>
</evidence>